<evidence type="ECO:0000256" key="3">
    <source>
        <dbReference type="ARBA" id="ARBA00022777"/>
    </source>
</evidence>
<feature type="coiled-coil region" evidence="5">
    <location>
        <begin position="318"/>
        <end position="345"/>
    </location>
</feature>
<dbReference type="SUPFAM" id="SSF56112">
    <property type="entry name" value="Protein kinase-like (PK-like)"/>
    <property type="match status" value="1"/>
</dbReference>
<dbReference type="Pfam" id="PF00069">
    <property type="entry name" value="Pkinase"/>
    <property type="match status" value="1"/>
</dbReference>
<evidence type="ECO:0000256" key="6">
    <source>
        <dbReference type="SAM" id="Phobius"/>
    </source>
</evidence>
<dbReference type="CDD" id="cd14014">
    <property type="entry name" value="STKc_PknB_like"/>
    <property type="match status" value="1"/>
</dbReference>
<feature type="transmembrane region" description="Helical" evidence="6">
    <location>
        <begin position="361"/>
        <end position="382"/>
    </location>
</feature>
<dbReference type="EMBL" id="SBIW01000003">
    <property type="protein sequence ID" value="RWY54244.1"/>
    <property type="molecule type" value="Genomic_DNA"/>
</dbReference>
<feature type="domain" description="Protein kinase" evidence="7">
    <location>
        <begin position="11"/>
        <end position="296"/>
    </location>
</feature>
<dbReference type="InterPro" id="IPR011009">
    <property type="entry name" value="Kinase-like_dom_sf"/>
</dbReference>
<keyword evidence="9" id="KW-1185">Reference proteome</keyword>
<dbReference type="AlphaFoldDB" id="A0A3S4YFV2"/>
<keyword evidence="8" id="KW-0723">Serine/threonine-protein kinase</keyword>
<keyword evidence="6" id="KW-0472">Membrane</keyword>
<proteinExistence type="predicted"/>
<keyword evidence="6" id="KW-1133">Transmembrane helix</keyword>
<dbReference type="InterPro" id="IPR000719">
    <property type="entry name" value="Prot_kinase_dom"/>
</dbReference>
<keyword evidence="4" id="KW-0067">ATP-binding</keyword>
<dbReference type="Proteomes" id="UP000286701">
    <property type="component" value="Unassembled WGS sequence"/>
</dbReference>
<keyword evidence="1" id="KW-0808">Transferase</keyword>
<evidence type="ECO:0000259" key="7">
    <source>
        <dbReference type="PROSITE" id="PS50011"/>
    </source>
</evidence>
<evidence type="ECO:0000256" key="1">
    <source>
        <dbReference type="ARBA" id="ARBA00022679"/>
    </source>
</evidence>
<sequence length="465" mass="50848">MSKVFTIVEGLENLGALRTGGQGSVYKGKRTGTIYSAVKLIPTPIHTESGDDKNYRNFQNEVAKLQKVNEIPNPNIVKILSSGVTESGSFPFIEMEYIDGPDLNELLAPPHEKIFTLKELLKVADQLACALAHCHKVGVKHGDIKSNNVKYNIHTGNYVLLDFGLAIMSEEQRRSSIRHAGAAEFMAPEQHEGKMLLQTDVYSYGVILYELLTGDVPFPLTGEGDTGRNAVMLGHMESEVPDPIKARKLNLPEGWAEQKLRQEMQVPAWLINLISKCLQKKPEDRYADGQELHDAIVTGSISASAGSGSVGGVSKANIEALKAENKKLQQQVLELQSENQDADGDAPAVPDDESKMIVSKLAFNALVALLVLFVGFSVYAAFYKKDARLPKATTSQDSLQTVQDTSQMANPQQDVPANQVYKERRQRADSLKRVRDSLIKATIDSTTAARAAARDSATIDTSSKP</sequence>
<dbReference type="PANTHER" id="PTHR43289:SF6">
    <property type="entry name" value="SERINE_THREONINE-PROTEIN KINASE NEKL-3"/>
    <property type="match status" value="1"/>
</dbReference>
<evidence type="ECO:0000256" key="2">
    <source>
        <dbReference type="ARBA" id="ARBA00022741"/>
    </source>
</evidence>
<dbReference type="PROSITE" id="PS50011">
    <property type="entry name" value="PROTEIN_KINASE_DOM"/>
    <property type="match status" value="1"/>
</dbReference>
<reference evidence="8 9" key="1">
    <citation type="submission" date="2019-01" db="EMBL/GenBank/DDBJ databases">
        <title>Mucilaginibacter antarcticum sp. nov., isolated from antarctic soil.</title>
        <authorList>
            <person name="Yan Y.-Q."/>
            <person name="Du Z.-J."/>
        </authorList>
    </citation>
    <scope>NUCLEOTIDE SEQUENCE [LARGE SCALE GENOMIC DNA]</scope>
    <source>
        <strain evidence="8 9">F01003</strain>
    </source>
</reference>
<keyword evidence="3 8" id="KW-0418">Kinase</keyword>
<organism evidence="8 9">
    <name type="scientific">Mucilaginibacter gilvus</name>
    <dbReference type="NCBI Taxonomy" id="2305909"/>
    <lineage>
        <taxon>Bacteria</taxon>
        <taxon>Pseudomonadati</taxon>
        <taxon>Bacteroidota</taxon>
        <taxon>Sphingobacteriia</taxon>
        <taxon>Sphingobacteriales</taxon>
        <taxon>Sphingobacteriaceae</taxon>
        <taxon>Mucilaginibacter</taxon>
    </lineage>
</organism>
<name>A0A3S4YFV2_9SPHI</name>
<dbReference type="GO" id="GO:0005524">
    <property type="term" value="F:ATP binding"/>
    <property type="evidence" value="ECO:0007669"/>
    <property type="project" value="UniProtKB-KW"/>
</dbReference>
<dbReference type="GO" id="GO:0004674">
    <property type="term" value="F:protein serine/threonine kinase activity"/>
    <property type="evidence" value="ECO:0007669"/>
    <property type="project" value="UniProtKB-KW"/>
</dbReference>
<dbReference type="PANTHER" id="PTHR43289">
    <property type="entry name" value="MITOGEN-ACTIVATED PROTEIN KINASE KINASE KINASE 20-RELATED"/>
    <property type="match status" value="1"/>
</dbReference>
<accession>A0A3S4YFV2</accession>
<protein>
    <submittedName>
        <fullName evidence="8">Serine/threonine protein kinase</fullName>
    </submittedName>
</protein>
<evidence type="ECO:0000313" key="8">
    <source>
        <dbReference type="EMBL" id="RWY54244.1"/>
    </source>
</evidence>
<evidence type="ECO:0000313" key="9">
    <source>
        <dbReference type="Proteomes" id="UP000286701"/>
    </source>
</evidence>
<dbReference type="RefSeq" id="WP_128533679.1">
    <property type="nucleotide sequence ID" value="NZ_SBIW01000003.1"/>
</dbReference>
<keyword evidence="5" id="KW-0175">Coiled coil</keyword>
<evidence type="ECO:0000256" key="4">
    <source>
        <dbReference type="ARBA" id="ARBA00022840"/>
    </source>
</evidence>
<dbReference type="SMART" id="SM00220">
    <property type="entry name" value="S_TKc"/>
    <property type="match status" value="1"/>
</dbReference>
<keyword evidence="2" id="KW-0547">Nucleotide-binding</keyword>
<gene>
    <name evidence="8" type="ORF">EPL05_09425</name>
</gene>
<evidence type="ECO:0000256" key="5">
    <source>
        <dbReference type="SAM" id="Coils"/>
    </source>
</evidence>
<dbReference type="OrthoDB" id="9813021at2"/>
<dbReference type="Gene3D" id="1.10.510.10">
    <property type="entry name" value="Transferase(Phosphotransferase) domain 1"/>
    <property type="match status" value="1"/>
</dbReference>
<comment type="caution">
    <text evidence="8">The sequence shown here is derived from an EMBL/GenBank/DDBJ whole genome shotgun (WGS) entry which is preliminary data.</text>
</comment>
<keyword evidence="6" id="KW-0812">Transmembrane</keyword>